<dbReference type="InterPro" id="IPR002293">
    <property type="entry name" value="AA/rel_permease1"/>
</dbReference>
<feature type="transmembrane region" description="Helical" evidence="6">
    <location>
        <begin position="119"/>
        <end position="140"/>
    </location>
</feature>
<name>A0A7W9TLX3_CASDE</name>
<feature type="transmembrane region" description="Helical" evidence="6">
    <location>
        <begin position="160"/>
        <end position="177"/>
    </location>
</feature>
<evidence type="ECO:0000256" key="4">
    <source>
        <dbReference type="ARBA" id="ARBA00022989"/>
    </source>
</evidence>
<comment type="subcellular location">
    <subcellularLocation>
        <location evidence="1">Membrane</location>
        <topology evidence="1">Multi-pass membrane protein</topology>
    </subcellularLocation>
</comment>
<feature type="transmembrane region" description="Helical" evidence="6">
    <location>
        <begin position="461"/>
        <end position="485"/>
    </location>
</feature>
<dbReference type="GO" id="GO:0016020">
    <property type="term" value="C:membrane"/>
    <property type="evidence" value="ECO:0007669"/>
    <property type="project" value="UniProtKB-SubCell"/>
</dbReference>
<dbReference type="EMBL" id="JACHIB010000005">
    <property type="protein sequence ID" value="MBB6083125.1"/>
    <property type="molecule type" value="Genomic_DNA"/>
</dbReference>
<gene>
    <name evidence="7" type="ORF">HNR28_001160</name>
</gene>
<dbReference type="PANTHER" id="PTHR45649">
    <property type="entry name" value="AMINO-ACID PERMEASE BAT1"/>
    <property type="match status" value="1"/>
</dbReference>
<dbReference type="Gene3D" id="1.20.1740.10">
    <property type="entry name" value="Amino acid/polyamine transporter I"/>
    <property type="match status" value="1"/>
</dbReference>
<feature type="transmembrane region" description="Helical" evidence="6">
    <location>
        <begin position="77"/>
        <end position="98"/>
    </location>
</feature>
<evidence type="ECO:0000313" key="8">
    <source>
        <dbReference type="Proteomes" id="UP000541136"/>
    </source>
</evidence>
<proteinExistence type="predicted"/>
<dbReference type="RefSeq" id="WP_211369286.1">
    <property type="nucleotide sequence ID" value="NZ_JACHIB010000005.1"/>
</dbReference>
<keyword evidence="3 6" id="KW-0812">Transmembrane</keyword>
<accession>A0A7W9TLX3</accession>
<dbReference type="AlphaFoldDB" id="A0A7W9TLX3"/>
<feature type="transmembrane region" description="Helical" evidence="6">
    <location>
        <begin position="225"/>
        <end position="243"/>
    </location>
</feature>
<dbReference type="GO" id="GO:0022857">
    <property type="term" value="F:transmembrane transporter activity"/>
    <property type="evidence" value="ECO:0007669"/>
    <property type="project" value="InterPro"/>
</dbReference>
<dbReference type="Proteomes" id="UP000541136">
    <property type="component" value="Unassembled WGS sequence"/>
</dbReference>
<feature type="transmembrane region" description="Helical" evidence="6">
    <location>
        <begin position="184"/>
        <end position="205"/>
    </location>
</feature>
<feature type="transmembrane region" description="Helical" evidence="6">
    <location>
        <begin position="311"/>
        <end position="332"/>
    </location>
</feature>
<keyword evidence="2" id="KW-0813">Transport</keyword>
<evidence type="ECO:0000256" key="1">
    <source>
        <dbReference type="ARBA" id="ARBA00004141"/>
    </source>
</evidence>
<feature type="transmembrane region" description="Helical" evidence="6">
    <location>
        <begin position="44"/>
        <end position="65"/>
    </location>
</feature>
<feature type="transmembrane region" description="Helical" evidence="6">
    <location>
        <begin position="436"/>
        <end position="455"/>
    </location>
</feature>
<feature type="transmembrane region" description="Helical" evidence="6">
    <location>
        <begin position="270"/>
        <end position="291"/>
    </location>
</feature>
<dbReference type="Pfam" id="PF13520">
    <property type="entry name" value="AA_permease_2"/>
    <property type="match status" value="1"/>
</dbReference>
<evidence type="ECO:0000256" key="5">
    <source>
        <dbReference type="ARBA" id="ARBA00023136"/>
    </source>
</evidence>
<evidence type="ECO:0000256" key="3">
    <source>
        <dbReference type="ARBA" id="ARBA00022692"/>
    </source>
</evidence>
<keyword evidence="4 6" id="KW-1133">Transmembrane helix</keyword>
<evidence type="ECO:0000313" key="7">
    <source>
        <dbReference type="EMBL" id="MBB6083125.1"/>
    </source>
</evidence>
<dbReference type="PANTHER" id="PTHR45649:SF26">
    <property type="entry name" value="OS04G0435100 PROTEIN"/>
    <property type="match status" value="1"/>
</dbReference>
<reference evidence="7 8" key="1">
    <citation type="submission" date="2020-08" db="EMBL/GenBank/DDBJ databases">
        <title>Genomic Encyclopedia of Type Strains, Phase IV (KMG-IV): sequencing the most valuable type-strain genomes for metagenomic binning, comparative biology and taxonomic classification.</title>
        <authorList>
            <person name="Goeker M."/>
        </authorList>
    </citation>
    <scope>NUCLEOTIDE SEQUENCE [LARGE SCALE GENOMIC DNA]</scope>
    <source>
        <strain evidence="7 8">DSM 12141</strain>
    </source>
</reference>
<sequence>MQKDVVNFKENMVGHKITSGVIDSDAEQLARLGYKSEFRREMTLWENFALGFTYLSPVVGIYSLFSSSLAVGGPPMIWALLVAGAGQFLVALVFGEIVSQYPLAGGVYPWARRLWGRKWAWMTGWIYIMALFATIGGVTYGAAPYTAILAGFEPSTENTVLFALLVILVATIINMMGTKVLARAAMIGFIAEILGAIFVGGYLLIFERHHGIGVIFDTFGANTDGSYLGAFLAASLIGVYQYYGFEACGDVAEEVPNPGRRIPKAMRRTIYIGGVAATFVCLALLLSVVDYRDVIEGRVQGDVVPILLKNAFGGVGSWLVIGVVLISFLSCAMSLQAAASRMVYAYARDHMIFGSGIFSRFSNARHVPPYALILAGIVPGIVVLSALVSTDALVKIISFAAVGIYIAFQMVVLAALRARLKGWQPSGEFTLGGWGLLVNVLALAYGVAAIVNIAWPRTPGAAWYDNCIVLLSMAIVLVVGLFYMLTHRPYCRSGAAYGDAIYSVR</sequence>
<comment type="caution">
    <text evidence="7">The sequence shown here is derived from an EMBL/GenBank/DDBJ whole genome shotgun (WGS) entry which is preliminary data.</text>
</comment>
<organism evidence="7 8">
    <name type="scientific">Castellaniella defragrans</name>
    <name type="common">Alcaligenes defragrans</name>
    <dbReference type="NCBI Taxonomy" id="75697"/>
    <lineage>
        <taxon>Bacteria</taxon>
        <taxon>Pseudomonadati</taxon>
        <taxon>Pseudomonadota</taxon>
        <taxon>Betaproteobacteria</taxon>
        <taxon>Burkholderiales</taxon>
        <taxon>Alcaligenaceae</taxon>
        <taxon>Castellaniella</taxon>
    </lineage>
</organism>
<feature type="transmembrane region" description="Helical" evidence="6">
    <location>
        <begin position="370"/>
        <end position="390"/>
    </location>
</feature>
<keyword evidence="5 6" id="KW-0472">Membrane</keyword>
<protein>
    <submittedName>
        <fullName evidence="7">Amino acid transporter</fullName>
    </submittedName>
</protein>
<dbReference type="PIRSF" id="PIRSF006060">
    <property type="entry name" value="AA_transporter"/>
    <property type="match status" value="1"/>
</dbReference>
<evidence type="ECO:0000256" key="6">
    <source>
        <dbReference type="SAM" id="Phobius"/>
    </source>
</evidence>
<feature type="transmembrane region" description="Helical" evidence="6">
    <location>
        <begin position="396"/>
        <end position="416"/>
    </location>
</feature>
<evidence type="ECO:0000256" key="2">
    <source>
        <dbReference type="ARBA" id="ARBA00022448"/>
    </source>
</evidence>